<reference evidence="9 10" key="1">
    <citation type="submission" date="2019-12" db="EMBL/GenBank/DDBJ databases">
        <title>Comparative genomics gives insights into the taxonomy of the Azoarcus-Aromatoleum group and reveals separate origins of nif in the plant-associated Azoarcus and non-plant-associated Aromatoleum sub-groups.</title>
        <authorList>
            <person name="Lafos M."/>
            <person name="Maluk M."/>
            <person name="Batista M."/>
            <person name="Junghare M."/>
            <person name="Carmona M."/>
            <person name="Faoro H."/>
            <person name="Cruz L.M."/>
            <person name="Battistoni F."/>
            <person name="De Souza E."/>
            <person name="Pedrosa F."/>
            <person name="Chen W.-M."/>
            <person name="Poole P.S."/>
            <person name="Dixon R.A."/>
            <person name="James E.K."/>
        </authorList>
    </citation>
    <scope>NUCLEOTIDE SEQUENCE [LARGE SCALE GENOMIC DNA]</scope>
    <source>
        <strain evidence="9 10">22Lin</strain>
    </source>
</reference>
<dbReference type="RefSeq" id="WP_169258962.1">
    <property type="nucleotide sequence ID" value="NZ_WTVQ01000004.1"/>
</dbReference>
<organism evidence="9 10">
    <name type="scientific">Aromatoleum diolicum</name>
    <dbReference type="NCBI Taxonomy" id="75796"/>
    <lineage>
        <taxon>Bacteria</taxon>
        <taxon>Pseudomonadati</taxon>
        <taxon>Pseudomonadota</taxon>
        <taxon>Betaproteobacteria</taxon>
        <taxon>Rhodocyclales</taxon>
        <taxon>Rhodocyclaceae</taxon>
        <taxon>Aromatoleum</taxon>
    </lineage>
</organism>
<keyword evidence="7 8" id="KW-0472">Membrane</keyword>
<dbReference type="PANTHER" id="PTHR34979:SF1">
    <property type="entry name" value="INNER MEMBRANE PROTEIN YGAZ"/>
    <property type="match status" value="1"/>
</dbReference>
<accession>A0ABX1Q617</accession>
<feature type="transmembrane region" description="Helical" evidence="8">
    <location>
        <begin position="206"/>
        <end position="224"/>
    </location>
</feature>
<dbReference type="Proteomes" id="UP000648984">
    <property type="component" value="Unassembled WGS sequence"/>
</dbReference>
<keyword evidence="3" id="KW-0813">Transport</keyword>
<dbReference type="Pfam" id="PF03591">
    <property type="entry name" value="AzlC"/>
    <property type="match status" value="1"/>
</dbReference>
<evidence type="ECO:0000256" key="4">
    <source>
        <dbReference type="ARBA" id="ARBA00022475"/>
    </source>
</evidence>
<protein>
    <submittedName>
        <fullName evidence="9">Branched-chain amino acid ABC transporter permease</fullName>
    </submittedName>
</protein>
<evidence type="ECO:0000313" key="9">
    <source>
        <dbReference type="EMBL" id="NMG73807.1"/>
    </source>
</evidence>
<keyword evidence="10" id="KW-1185">Reference proteome</keyword>
<evidence type="ECO:0000256" key="1">
    <source>
        <dbReference type="ARBA" id="ARBA00004651"/>
    </source>
</evidence>
<evidence type="ECO:0000313" key="10">
    <source>
        <dbReference type="Proteomes" id="UP000648984"/>
    </source>
</evidence>
<evidence type="ECO:0000256" key="8">
    <source>
        <dbReference type="SAM" id="Phobius"/>
    </source>
</evidence>
<comment type="similarity">
    <text evidence="2">Belongs to the AzlC family.</text>
</comment>
<gene>
    <name evidence="9" type="ORF">GPA25_03450</name>
</gene>
<feature type="transmembrane region" description="Helical" evidence="8">
    <location>
        <begin position="135"/>
        <end position="160"/>
    </location>
</feature>
<evidence type="ECO:0000256" key="2">
    <source>
        <dbReference type="ARBA" id="ARBA00010735"/>
    </source>
</evidence>
<sequence>MNESFKRGAREGFRLMLPMSVGLIPWAIVTGVAMRSSGLSALESMGMNLIVFAGTAQLGTLPLIASGAPLWLIVLTALVLNLRFVIFSAAIAPAFHGQSWSRRIASSYLLVDGVFILCSEKLFNSDDPQWRWGFYLAPALWCWFVWQLGGLAGVLGAGVIPKDWSLEFMTTIALTVMLVPMAQLRTMMVAALVGGLGAVALRGLPLKLGVIAGIALGIAAGFAADWHDRRGQA</sequence>
<keyword evidence="4" id="KW-1003">Cell membrane</keyword>
<evidence type="ECO:0000256" key="3">
    <source>
        <dbReference type="ARBA" id="ARBA00022448"/>
    </source>
</evidence>
<evidence type="ECO:0000256" key="7">
    <source>
        <dbReference type="ARBA" id="ARBA00023136"/>
    </source>
</evidence>
<dbReference type="EMBL" id="WTVQ01000004">
    <property type="protein sequence ID" value="NMG73807.1"/>
    <property type="molecule type" value="Genomic_DNA"/>
</dbReference>
<evidence type="ECO:0000256" key="5">
    <source>
        <dbReference type="ARBA" id="ARBA00022692"/>
    </source>
</evidence>
<keyword evidence="6 8" id="KW-1133">Transmembrane helix</keyword>
<comment type="caution">
    <text evidence="9">The sequence shown here is derived from an EMBL/GenBank/DDBJ whole genome shotgun (WGS) entry which is preliminary data.</text>
</comment>
<name>A0ABX1Q617_9RHOO</name>
<keyword evidence="5 8" id="KW-0812">Transmembrane</keyword>
<feature type="transmembrane region" description="Helical" evidence="8">
    <location>
        <begin position="172"/>
        <end position="200"/>
    </location>
</feature>
<evidence type="ECO:0000256" key="6">
    <source>
        <dbReference type="ARBA" id="ARBA00022989"/>
    </source>
</evidence>
<comment type="subcellular location">
    <subcellularLocation>
        <location evidence="1">Cell membrane</location>
        <topology evidence="1">Multi-pass membrane protein</topology>
    </subcellularLocation>
</comment>
<feature type="transmembrane region" description="Helical" evidence="8">
    <location>
        <begin position="45"/>
        <end position="64"/>
    </location>
</feature>
<dbReference type="InterPro" id="IPR011606">
    <property type="entry name" value="Brnchd-chn_aa_trnsp_permease"/>
</dbReference>
<feature type="transmembrane region" description="Helical" evidence="8">
    <location>
        <begin position="70"/>
        <end position="92"/>
    </location>
</feature>
<feature type="transmembrane region" description="Helical" evidence="8">
    <location>
        <begin position="12"/>
        <end position="33"/>
    </location>
</feature>
<proteinExistence type="inferred from homology"/>
<dbReference type="PANTHER" id="PTHR34979">
    <property type="entry name" value="INNER MEMBRANE PROTEIN YGAZ"/>
    <property type="match status" value="1"/>
</dbReference>